<dbReference type="AlphaFoldDB" id="A0A8S9YQI7"/>
<dbReference type="GO" id="GO:0008270">
    <property type="term" value="F:zinc ion binding"/>
    <property type="evidence" value="ECO:0007669"/>
    <property type="project" value="InterPro"/>
</dbReference>
<evidence type="ECO:0000313" key="3">
    <source>
        <dbReference type="Proteomes" id="UP000822476"/>
    </source>
</evidence>
<evidence type="ECO:0000313" key="2">
    <source>
        <dbReference type="EMBL" id="KAF7255313.1"/>
    </source>
</evidence>
<feature type="domain" description="CCHC-type" evidence="1">
    <location>
        <begin position="55"/>
        <end position="71"/>
    </location>
</feature>
<dbReference type="InterPro" id="IPR001878">
    <property type="entry name" value="Znf_CCHC"/>
</dbReference>
<gene>
    <name evidence="2" type="ORF">EG68_11244</name>
</gene>
<evidence type="ECO:0000259" key="1">
    <source>
        <dbReference type="SMART" id="SM00343"/>
    </source>
</evidence>
<dbReference type="GO" id="GO:0003676">
    <property type="term" value="F:nucleic acid binding"/>
    <property type="evidence" value="ECO:0007669"/>
    <property type="project" value="InterPro"/>
</dbReference>
<comment type="caution">
    <text evidence="2">The sequence shown here is derived from an EMBL/GenBank/DDBJ whole genome shotgun (WGS) entry which is preliminary data.</text>
</comment>
<dbReference type="SUPFAM" id="SSF57756">
    <property type="entry name" value="Retrovirus zinc finger-like domains"/>
    <property type="match status" value="1"/>
</dbReference>
<name>A0A8S9YQI7_9TREM</name>
<feature type="domain" description="CCHC-type" evidence="1">
    <location>
        <begin position="35"/>
        <end position="51"/>
    </location>
</feature>
<proteinExistence type="predicted"/>
<sequence length="192" mass="21035">MSPQATEYPQVLVPKAYDIEFTAATGNFPKQNGSLCYFCGLRRHPRRQCPARDAVCKGCGNKQHYERVCQSSRTIHSAAISESVLSSTTVAAAPVCLSDAVVEIYVNGIRLQALVNTGSLESYISHSGVQAHKWEIHSSRQKITMASTSLSSFTLGHTIHSSEERANLQRFFRLESSGVDPNSTEAANAWND</sequence>
<reference evidence="2" key="1">
    <citation type="submission" date="2019-07" db="EMBL/GenBank/DDBJ databases">
        <title>Annotation for the trematode Paragonimus miyazaki's.</title>
        <authorList>
            <person name="Choi Y.-J."/>
        </authorList>
    </citation>
    <scope>NUCLEOTIDE SEQUENCE</scope>
    <source>
        <strain evidence="2">Japan</strain>
    </source>
</reference>
<keyword evidence="3" id="KW-1185">Reference proteome</keyword>
<dbReference type="SMART" id="SM00343">
    <property type="entry name" value="ZnF_C2HC"/>
    <property type="match status" value="2"/>
</dbReference>
<organism evidence="2 3">
    <name type="scientific">Paragonimus skrjabini miyazakii</name>
    <dbReference type="NCBI Taxonomy" id="59628"/>
    <lineage>
        <taxon>Eukaryota</taxon>
        <taxon>Metazoa</taxon>
        <taxon>Spiralia</taxon>
        <taxon>Lophotrochozoa</taxon>
        <taxon>Platyhelminthes</taxon>
        <taxon>Trematoda</taxon>
        <taxon>Digenea</taxon>
        <taxon>Plagiorchiida</taxon>
        <taxon>Troglotremata</taxon>
        <taxon>Troglotrematidae</taxon>
        <taxon>Paragonimus</taxon>
    </lineage>
</organism>
<dbReference type="OrthoDB" id="10068383at2759"/>
<dbReference type="InterPro" id="IPR036875">
    <property type="entry name" value="Znf_CCHC_sf"/>
</dbReference>
<dbReference type="Gene3D" id="4.10.60.10">
    <property type="entry name" value="Zinc finger, CCHC-type"/>
    <property type="match status" value="1"/>
</dbReference>
<dbReference type="EMBL" id="JTDE01004087">
    <property type="protein sequence ID" value="KAF7255313.1"/>
    <property type="molecule type" value="Genomic_DNA"/>
</dbReference>
<accession>A0A8S9YQI7</accession>
<protein>
    <recommendedName>
        <fullName evidence="1">CCHC-type domain-containing protein</fullName>
    </recommendedName>
</protein>
<dbReference type="Proteomes" id="UP000822476">
    <property type="component" value="Unassembled WGS sequence"/>
</dbReference>